<accession>A0A645H464</accession>
<dbReference type="Gene3D" id="1.10.3210.10">
    <property type="entry name" value="Hypothetical protein af1432"/>
    <property type="match status" value="1"/>
</dbReference>
<dbReference type="AlphaFoldDB" id="A0A645H464"/>
<feature type="domain" description="HD-GYP" evidence="1">
    <location>
        <begin position="1"/>
        <end position="117"/>
    </location>
</feature>
<dbReference type="InterPro" id="IPR003607">
    <property type="entry name" value="HD/PDEase_dom"/>
</dbReference>
<comment type="caution">
    <text evidence="2">The sequence shown here is derived from an EMBL/GenBank/DDBJ whole genome shotgun (WGS) entry which is preliminary data.</text>
</comment>
<gene>
    <name evidence="2" type="ORF">SDC9_180968</name>
</gene>
<dbReference type="EMBL" id="VSSQ01086004">
    <property type="protein sequence ID" value="MPN33480.1"/>
    <property type="molecule type" value="Genomic_DNA"/>
</dbReference>
<dbReference type="PROSITE" id="PS51832">
    <property type="entry name" value="HD_GYP"/>
    <property type="match status" value="1"/>
</dbReference>
<protein>
    <submittedName>
        <fullName evidence="2">Putative cyclic di-GMP phosphodiesterase</fullName>
        <ecNumber evidence="2">3.1.4.-</ecNumber>
    </submittedName>
</protein>
<dbReference type="InterPro" id="IPR037522">
    <property type="entry name" value="HD_GYP_dom"/>
</dbReference>
<dbReference type="PANTHER" id="PTHR43155">
    <property type="entry name" value="CYCLIC DI-GMP PHOSPHODIESTERASE PA4108-RELATED"/>
    <property type="match status" value="1"/>
</dbReference>
<keyword evidence="2" id="KW-0378">Hydrolase</keyword>
<evidence type="ECO:0000313" key="2">
    <source>
        <dbReference type="EMBL" id="MPN33480.1"/>
    </source>
</evidence>
<dbReference type="EC" id="3.1.4.-" evidence="2"/>
<sequence>MRKKSTLTNEEYNLIKRHVLDGLNILERFQLSDVVINAIKYHHARYDGKGYPFEIKGQDTPIEAKILQIADAFSAMTVKRVYRELMSQKDALQEICSHKCTQFDPEIVDIFIKLMKS</sequence>
<proteinExistence type="predicted"/>
<reference evidence="2" key="1">
    <citation type="submission" date="2019-08" db="EMBL/GenBank/DDBJ databases">
        <authorList>
            <person name="Kucharzyk K."/>
            <person name="Murdoch R.W."/>
            <person name="Higgins S."/>
            <person name="Loffler F."/>
        </authorList>
    </citation>
    <scope>NUCLEOTIDE SEQUENCE</scope>
</reference>
<evidence type="ECO:0000259" key="1">
    <source>
        <dbReference type="PROSITE" id="PS51832"/>
    </source>
</evidence>
<dbReference type="CDD" id="cd00077">
    <property type="entry name" value="HDc"/>
    <property type="match status" value="1"/>
</dbReference>
<dbReference type="Pfam" id="PF13487">
    <property type="entry name" value="HD_5"/>
    <property type="match status" value="1"/>
</dbReference>
<name>A0A645H464_9ZZZZ</name>
<dbReference type="SUPFAM" id="SSF109604">
    <property type="entry name" value="HD-domain/PDEase-like"/>
    <property type="match status" value="1"/>
</dbReference>
<organism evidence="2">
    <name type="scientific">bioreactor metagenome</name>
    <dbReference type="NCBI Taxonomy" id="1076179"/>
    <lineage>
        <taxon>unclassified sequences</taxon>
        <taxon>metagenomes</taxon>
        <taxon>ecological metagenomes</taxon>
    </lineage>
</organism>
<dbReference type="GO" id="GO:0016787">
    <property type="term" value="F:hydrolase activity"/>
    <property type="evidence" value="ECO:0007669"/>
    <property type="project" value="UniProtKB-KW"/>
</dbReference>